<keyword evidence="3 6" id="KW-0597">Phosphoprotein</keyword>
<dbReference type="PANTHER" id="PTHR43547:SF2">
    <property type="entry name" value="HYBRID SIGNAL TRANSDUCTION HISTIDINE KINASE C"/>
    <property type="match status" value="1"/>
</dbReference>
<dbReference type="RefSeq" id="WP_131528536.1">
    <property type="nucleotide sequence ID" value="NZ_SJSO01000004.1"/>
</dbReference>
<comment type="catalytic activity">
    <reaction evidence="1">
        <text>ATP + protein L-histidine = ADP + protein N-phospho-L-histidine.</text>
        <dbReference type="EC" id="2.7.13.3"/>
    </reaction>
</comment>
<sequence>MQKAKNIVILLIVFIFISTNESFASALPIKLKFHNISKDQGLSSSKVYCTFQDSKGYIWIGTAQGLNLYDGYKVTTFYYNANDKRSLSSNDVNSIAEDKDHNVWVGTGLGLNKYDRKKNTFIRIVNDGTNKFGIGNNIITSILCDSKGTLFVGTMTGGLRILERGKSTFGKINFLEKGKVSTKFNNISCLYEDSKGKIWIGTKGDGLLSLQNGTYRSYVTEKSNIICSNNISTITQDKKGNLWIGTSDSGLSYFNVNTLLARKFHSIQNRSGLSSNVIKSILADSRGNLWIGTENGGIHFYDYDANQILPYRGNPSDLSSFSQSSACGLLEDTQHNVYVGSHSGGLYVYNPNRYQFNLMADYPTNGQLSHRDVKAFCEVGNGVLWIGTDGGGINVWQRNKNSFHTYRFSSQNLRSISSDAVLTIYKDSRGIVWVGTWGGGLNRFNPETNDFTRFMNNPKDKTSISSNNISQIFEDSRGTLWIGTFESGLNILDRTNLSFRQFRAINDKKIDLSKKGFLSIFEDKDQGLWFGTNESTLYNYNVSKGKLKNYFYPTAQRNRSFFGNVEIMFTDSKGRMWIGKNGLMLFDEKTKNFIIPSLGNRFSNTTIFGILEDNDGYLWISSTAGLFKYNPDSNYLKNYTNEDGAQGLEFSRNAYYKTTDGEMLFGGNRGFNYFKAEDIKDINFVSPVHLIDFQLFNKSIVNYGAASPLSEHIGEAKEVVLDYSQSVFSFEYVALNLFNPEKTRYAYRMVGFDKEWNFVGNLRRATYTNLNPGQYTFQVKSTNANGNWNEAFTTIDLKIIPPFYMTWWFRTLMTLTLITATITLLYFRRKFELKQLQEQKREEIQLSQLQFFTNISHELRTPLSLILGPLERVMKEDGRDSIRQSYQTMHRNALRLMKLISEIIDFRKVASGNLKLKVSNENLALLINDIATDFADKATELGIDLVTSTSKYKNVWFDKQVIEKIIINLLHNSLKYTDVGGTVSIQIFDSFVELKPEFKDELILKSGYNAKQYAYICVTDNGVGISKSSISHLFERYFRVNQTHLGSGLGLAFVKSLVFLHKGEIYVFSEKMKGTQIVVAIPISEEDYQETEKTDGAVDESLIHLETIQYKNELSPLVALSNSANLPQANAEEKRTILLVDDNEELRAFLRECLEDKYFILEAINGLQGMENAKEKCPDLIVSDVMMPVMDGIEFCKSLKEDIETSHIPIILLTAKDAMETKLNGIGYGADHYFSKPINIDLLSLTIQNLFDQRQKLKQKYLKDYSITAKELAYSIKDKEFIEKISTLIESQIENPDFNVEEISREIGMSQTTLLRKVKEITGQTVSEFVRSIRLKTALHILTHEDVLVTEVMYRVGILSQSYFSTIFKKEFGKTPTQFLQEISSIAKK</sequence>
<gene>
    <name evidence="10" type="ORF">EZ456_06730</name>
</gene>
<feature type="modified residue" description="4-aspartylphosphate" evidence="6">
    <location>
        <position position="1184"/>
    </location>
</feature>
<dbReference type="PANTHER" id="PTHR43547">
    <property type="entry name" value="TWO-COMPONENT HISTIDINE KINASE"/>
    <property type="match status" value="1"/>
</dbReference>
<dbReference type="FunFam" id="2.60.40.10:FF:000791">
    <property type="entry name" value="Two-component system sensor histidine kinase/response regulator"/>
    <property type="match status" value="1"/>
</dbReference>
<proteinExistence type="predicted"/>
<dbReference type="EMBL" id="SJSO01000004">
    <property type="protein sequence ID" value="TCD28370.1"/>
    <property type="molecule type" value="Genomic_DNA"/>
</dbReference>
<keyword evidence="10" id="KW-0418">Kinase</keyword>
<evidence type="ECO:0000259" key="8">
    <source>
        <dbReference type="PROSITE" id="PS50109"/>
    </source>
</evidence>
<dbReference type="InterPro" id="IPR009057">
    <property type="entry name" value="Homeodomain-like_sf"/>
</dbReference>
<accession>A0A4R0PZ06</accession>
<dbReference type="InterPro" id="IPR005467">
    <property type="entry name" value="His_kinase_dom"/>
</dbReference>
<feature type="domain" description="HTH araC/xylS-type" evidence="7">
    <location>
        <begin position="1283"/>
        <end position="1382"/>
    </location>
</feature>
<dbReference type="PROSITE" id="PS50109">
    <property type="entry name" value="HIS_KIN"/>
    <property type="match status" value="1"/>
</dbReference>
<keyword evidence="11" id="KW-1185">Reference proteome</keyword>
<feature type="domain" description="Response regulatory" evidence="9">
    <location>
        <begin position="1136"/>
        <end position="1251"/>
    </location>
</feature>
<dbReference type="InterPro" id="IPR001789">
    <property type="entry name" value="Sig_transdc_resp-reg_receiver"/>
</dbReference>
<dbReference type="Gene3D" id="1.10.287.130">
    <property type="match status" value="1"/>
</dbReference>
<dbReference type="CDD" id="cd00075">
    <property type="entry name" value="HATPase"/>
    <property type="match status" value="1"/>
</dbReference>
<dbReference type="InterPro" id="IPR013783">
    <property type="entry name" value="Ig-like_fold"/>
</dbReference>
<comment type="caution">
    <text evidence="10">The sequence shown here is derived from an EMBL/GenBank/DDBJ whole genome shotgun (WGS) entry which is preliminary data.</text>
</comment>
<dbReference type="Gene3D" id="1.10.10.60">
    <property type="entry name" value="Homeodomain-like"/>
    <property type="match status" value="2"/>
</dbReference>
<evidence type="ECO:0000259" key="9">
    <source>
        <dbReference type="PROSITE" id="PS50110"/>
    </source>
</evidence>
<evidence type="ECO:0000256" key="1">
    <source>
        <dbReference type="ARBA" id="ARBA00000085"/>
    </source>
</evidence>
<dbReference type="OrthoDB" id="9809670at2"/>
<dbReference type="PRINTS" id="PR00344">
    <property type="entry name" value="BCTRLSENSOR"/>
</dbReference>
<dbReference type="Pfam" id="PF00512">
    <property type="entry name" value="HisKA"/>
    <property type="match status" value="1"/>
</dbReference>
<dbReference type="InterPro" id="IPR036097">
    <property type="entry name" value="HisK_dim/P_sf"/>
</dbReference>
<dbReference type="SMART" id="SM00388">
    <property type="entry name" value="HisKA"/>
    <property type="match status" value="1"/>
</dbReference>
<dbReference type="Gene3D" id="3.30.565.10">
    <property type="entry name" value="Histidine kinase-like ATPase, C-terminal domain"/>
    <property type="match status" value="1"/>
</dbReference>
<dbReference type="CDD" id="cd00146">
    <property type="entry name" value="PKD"/>
    <property type="match status" value="1"/>
</dbReference>
<dbReference type="InterPro" id="IPR036890">
    <property type="entry name" value="HATPase_C_sf"/>
</dbReference>
<keyword evidence="4" id="KW-0805">Transcription regulation</keyword>
<dbReference type="GO" id="GO:0000155">
    <property type="term" value="F:phosphorelay sensor kinase activity"/>
    <property type="evidence" value="ECO:0007669"/>
    <property type="project" value="InterPro"/>
</dbReference>
<dbReference type="InterPro" id="IPR011110">
    <property type="entry name" value="Reg_prop"/>
</dbReference>
<name>A0A4R0PZ06_9SPHI</name>
<evidence type="ECO:0000256" key="2">
    <source>
        <dbReference type="ARBA" id="ARBA00012438"/>
    </source>
</evidence>
<evidence type="ECO:0000259" key="7">
    <source>
        <dbReference type="PROSITE" id="PS01124"/>
    </source>
</evidence>
<protein>
    <recommendedName>
        <fullName evidence="2">histidine kinase</fullName>
        <ecNumber evidence="2">2.7.13.3</ecNumber>
    </recommendedName>
</protein>
<evidence type="ECO:0000313" key="11">
    <source>
        <dbReference type="Proteomes" id="UP000293925"/>
    </source>
</evidence>
<dbReference type="CDD" id="cd00082">
    <property type="entry name" value="HisKA"/>
    <property type="match status" value="1"/>
</dbReference>
<dbReference type="GO" id="GO:0003700">
    <property type="term" value="F:DNA-binding transcription factor activity"/>
    <property type="evidence" value="ECO:0007669"/>
    <property type="project" value="InterPro"/>
</dbReference>
<evidence type="ECO:0000256" key="5">
    <source>
        <dbReference type="ARBA" id="ARBA00023163"/>
    </source>
</evidence>
<feature type="domain" description="Histidine kinase" evidence="8">
    <location>
        <begin position="854"/>
        <end position="1085"/>
    </location>
</feature>
<dbReference type="Gene3D" id="3.40.50.2300">
    <property type="match status" value="1"/>
</dbReference>
<dbReference type="InterPro" id="IPR003594">
    <property type="entry name" value="HATPase_dom"/>
</dbReference>
<reference evidence="10 11" key="1">
    <citation type="submission" date="2019-02" db="EMBL/GenBank/DDBJ databases">
        <title>Pedobacter sp. RP-3-21 sp. nov., isolated from Arctic soil.</title>
        <authorList>
            <person name="Dahal R.H."/>
        </authorList>
    </citation>
    <scope>NUCLEOTIDE SEQUENCE [LARGE SCALE GENOMIC DNA]</scope>
    <source>
        <strain evidence="10 11">RP-3-21</strain>
    </source>
</reference>
<dbReference type="SUPFAM" id="SSF47384">
    <property type="entry name" value="Homodimeric domain of signal transducing histidine kinase"/>
    <property type="match status" value="1"/>
</dbReference>
<dbReference type="Pfam" id="PF12833">
    <property type="entry name" value="HTH_18"/>
    <property type="match status" value="1"/>
</dbReference>
<dbReference type="Pfam" id="PF00072">
    <property type="entry name" value="Response_reg"/>
    <property type="match status" value="1"/>
</dbReference>
<organism evidence="10 11">
    <name type="scientific">Pedobacter psychrodurus</name>
    <dbReference type="NCBI Taxonomy" id="2530456"/>
    <lineage>
        <taxon>Bacteria</taxon>
        <taxon>Pseudomonadati</taxon>
        <taxon>Bacteroidota</taxon>
        <taxon>Sphingobacteriia</taxon>
        <taxon>Sphingobacteriales</taxon>
        <taxon>Sphingobacteriaceae</taxon>
        <taxon>Pedobacter</taxon>
    </lineage>
</organism>
<evidence type="ECO:0000313" key="10">
    <source>
        <dbReference type="EMBL" id="TCD28370.1"/>
    </source>
</evidence>
<keyword evidence="5" id="KW-0804">Transcription</keyword>
<dbReference type="InterPro" id="IPR004358">
    <property type="entry name" value="Sig_transdc_His_kin-like_C"/>
</dbReference>
<dbReference type="InterPro" id="IPR011006">
    <property type="entry name" value="CheY-like_superfamily"/>
</dbReference>
<dbReference type="Proteomes" id="UP000293925">
    <property type="component" value="Unassembled WGS sequence"/>
</dbReference>
<dbReference type="SMART" id="SM00387">
    <property type="entry name" value="HATPase_c"/>
    <property type="match status" value="1"/>
</dbReference>
<dbReference type="InterPro" id="IPR011123">
    <property type="entry name" value="Y_Y_Y"/>
</dbReference>
<dbReference type="SMART" id="SM00342">
    <property type="entry name" value="HTH_ARAC"/>
    <property type="match status" value="1"/>
</dbReference>
<dbReference type="Gene3D" id="2.130.10.10">
    <property type="entry name" value="YVTN repeat-like/Quinoprotein amine dehydrogenase"/>
    <property type="match status" value="3"/>
</dbReference>
<dbReference type="GO" id="GO:0043565">
    <property type="term" value="F:sequence-specific DNA binding"/>
    <property type="evidence" value="ECO:0007669"/>
    <property type="project" value="InterPro"/>
</dbReference>
<keyword evidence="10" id="KW-0808">Transferase</keyword>
<evidence type="ECO:0000256" key="4">
    <source>
        <dbReference type="ARBA" id="ARBA00023015"/>
    </source>
</evidence>
<dbReference type="InterPro" id="IPR003661">
    <property type="entry name" value="HisK_dim/P_dom"/>
</dbReference>
<dbReference type="SMART" id="SM00448">
    <property type="entry name" value="REC"/>
    <property type="match status" value="1"/>
</dbReference>
<evidence type="ECO:0000256" key="6">
    <source>
        <dbReference type="PROSITE-ProRule" id="PRU00169"/>
    </source>
</evidence>
<dbReference type="Pfam" id="PF07495">
    <property type="entry name" value="Y_Y_Y"/>
    <property type="match status" value="1"/>
</dbReference>
<evidence type="ECO:0000256" key="3">
    <source>
        <dbReference type="ARBA" id="ARBA00022553"/>
    </source>
</evidence>
<dbReference type="Pfam" id="PF02518">
    <property type="entry name" value="HATPase_c"/>
    <property type="match status" value="1"/>
</dbReference>
<dbReference type="InterPro" id="IPR015943">
    <property type="entry name" value="WD40/YVTN_repeat-like_dom_sf"/>
</dbReference>
<dbReference type="PROSITE" id="PS01124">
    <property type="entry name" value="HTH_ARAC_FAMILY_2"/>
    <property type="match status" value="1"/>
</dbReference>
<dbReference type="SUPFAM" id="SSF46689">
    <property type="entry name" value="Homeodomain-like"/>
    <property type="match status" value="1"/>
</dbReference>
<dbReference type="SUPFAM" id="SSF52172">
    <property type="entry name" value="CheY-like"/>
    <property type="match status" value="1"/>
</dbReference>
<dbReference type="SUPFAM" id="SSF63829">
    <property type="entry name" value="Calcium-dependent phosphotriesterase"/>
    <property type="match status" value="3"/>
</dbReference>
<dbReference type="SUPFAM" id="SSF55874">
    <property type="entry name" value="ATPase domain of HSP90 chaperone/DNA topoisomerase II/histidine kinase"/>
    <property type="match status" value="1"/>
</dbReference>
<dbReference type="EC" id="2.7.13.3" evidence="2"/>
<dbReference type="Gene3D" id="2.60.40.10">
    <property type="entry name" value="Immunoglobulins"/>
    <property type="match status" value="1"/>
</dbReference>
<dbReference type="Pfam" id="PF07494">
    <property type="entry name" value="Reg_prop"/>
    <property type="match status" value="8"/>
</dbReference>
<dbReference type="PROSITE" id="PS50110">
    <property type="entry name" value="RESPONSE_REGULATORY"/>
    <property type="match status" value="1"/>
</dbReference>
<dbReference type="InterPro" id="IPR018060">
    <property type="entry name" value="HTH_AraC"/>
</dbReference>